<proteinExistence type="predicted"/>
<keyword evidence="2" id="KW-1185">Reference proteome</keyword>
<accession>A0ABM6XVP5</accession>
<evidence type="ECO:0000313" key="2">
    <source>
        <dbReference type="Proteomes" id="UP000256971"/>
    </source>
</evidence>
<evidence type="ECO:0000313" key="1">
    <source>
        <dbReference type="EMBL" id="AXO13753.1"/>
    </source>
</evidence>
<dbReference type="RefSeq" id="WP_064787328.1">
    <property type="nucleotide sequence ID" value="NZ_CP031555.1"/>
</dbReference>
<dbReference type="EMBL" id="CP031555">
    <property type="protein sequence ID" value="AXO13753.1"/>
    <property type="molecule type" value="Genomic_DNA"/>
</dbReference>
<protein>
    <submittedName>
        <fullName evidence="1">Uncharacterized protein</fullName>
    </submittedName>
</protein>
<gene>
    <name evidence="1" type="ORF">DY252_05605</name>
</gene>
<sequence length="87" mass="9557">MTDKLISFDQIETTEQAAMLLNQLYDGLEGIALLIEAGHKEQAASIARMGMTACLMVTPPLEETIADLDEQIDTSPRKPIAWHGQES</sequence>
<name>A0ABM6XVP5_9PROT</name>
<dbReference type="Proteomes" id="UP000256971">
    <property type="component" value="Chromosome"/>
</dbReference>
<organism evidence="1 2">
    <name type="scientific">Thalassospira indica</name>
    <dbReference type="NCBI Taxonomy" id="1891279"/>
    <lineage>
        <taxon>Bacteria</taxon>
        <taxon>Pseudomonadati</taxon>
        <taxon>Pseudomonadota</taxon>
        <taxon>Alphaproteobacteria</taxon>
        <taxon>Rhodospirillales</taxon>
        <taxon>Thalassospiraceae</taxon>
        <taxon>Thalassospira</taxon>
    </lineage>
</organism>
<reference evidence="1 2" key="1">
    <citation type="submission" date="2018-08" db="EMBL/GenBank/DDBJ databases">
        <title>Complete genome sequence of type strain Thalassospira indica MCCC 1A01103T, isolated from isolated from deep seawater of the Indian Ocean.</title>
        <authorList>
            <person name="Liu Y."/>
        </authorList>
    </citation>
    <scope>NUCLEOTIDE SEQUENCE [LARGE SCALE GENOMIC DNA]</scope>
    <source>
        <strain evidence="1 2">PB8BT</strain>
    </source>
</reference>